<organism evidence="1">
    <name type="scientific">Arundo donax</name>
    <name type="common">Giant reed</name>
    <name type="synonym">Donax arundinaceus</name>
    <dbReference type="NCBI Taxonomy" id="35708"/>
    <lineage>
        <taxon>Eukaryota</taxon>
        <taxon>Viridiplantae</taxon>
        <taxon>Streptophyta</taxon>
        <taxon>Embryophyta</taxon>
        <taxon>Tracheophyta</taxon>
        <taxon>Spermatophyta</taxon>
        <taxon>Magnoliopsida</taxon>
        <taxon>Liliopsida</taxon>
        <taxon>Poales</taxon>
        <taxon>Poaceae</taxon>
        <taxon>PACMAD clade</taxon>
        <taxon>Arundinoideae</taxon>
        <taxon>Arundineae</taxon>
        <taxon>Arundo</taxon>
    </lineage>
</organism>
<accession>A0A0A9GHS8</accession>
<sequence>MLMHTNQITMANNFMSFHNIISLYDLFRPK</sequence>
<evidence type="ECO:0000313" key="1">
    <source>
        <dbReference type="EMBL" id="JAE24047.1"/>
    </source>
</evidence>
<name>A0A0A9GHS8_ARUDO</name>
<protein>
    <submittedName>
        <fullName evidence="1">Uncharacterized protein</fullName>
    </submittedName>
</protein>
<reference evidence="1" key="1">
    <citation type="submission" date="2014-09" db="EMBL/GenBank/DDBJ databases">
        <authorList>
            <person name="Magalhaes I.L.F."/>
            <person name="Oliveira U."/>
            <person name="Santos F.R."/>
            <person name="Vidigal T.H.D.A."/>
            <person name="Brescovit A.D."/>
            <person name="Santos A.J."/>
        </authorList>
    </citation>
    <scope>NUCLEOTIDE SEQUENCE</scope>
    <source>
        <tissue evidence="1">Shoot tissue taken approximately 20 cm above the soil surface</tissue>
    </source>
</reference>
<reference evidence="1" key="2">
    <citation type="journal article" date="2015" name="Data Brief">
        <title>Shoot transcriptome of the giant reed, Arundo donax.</title>
        <authorList>
            <person name="Barrero R.A."/>
            <person name="Guerrero F.D."/>
            <person name="Moolhuijzen P."/>
            <person name="Goolsby J.A."/>
            <person name="Tidwell J."/>
            <person name="Bellgard S.E."/>
            <person name="Bellgard M.I."/>
        </authorList>
    </citation>
    <scope>NUCLEOTIDE SEQUENCE</scope>
    <source>
        <tissue evidence="1">Shoot tissue taken approximately 20 cm above the soil surface</tissue>
    </source>
</reference>
<dbReference type="AlphaFoldDB" id="A0A0A9GHS8"/>
<dbReference type="EMBL" id="GBRH01173849">
    <property type="protein sequence ID" value="JAE24047.1"/>
    <property type="molecule type" value="Transcribed_RNA"/>
</dbReference>
<proteinExistence type="predicted"/>